<dbReference type="InterPro" id="IPR036291">
    <property type="entry name" value="NAD(P)-bd_dom_sf"/>
</dbReference>
<comment type="caution">
    <text evidence="3">The sequence shown here is derived from an EMBL/GenBank/DDBJ whole genome shotgun (WGS) entry which is preliminary data.</text>
</comment>
<keyword evidence="4" id="KW-1185">Reference proteome</keyword>
<dbReference type="SUPFAM" id="SSF51735">
    <property type="entry name" value="NAD(P)-binding Rossmann-fold domains"/>
    <property type="match status" value="1"/>
</dbReference>
<sequence length="284" mass="28173">MASTQEAAAGDKLLGYKGSAKLKGKVCIVTGADRGVGRYAAAHFARKGAAAVVVVGPAEAGRQAGAEETKALVIQEGTACLVLTGDMGDSGFCSAVVEAAIKEYGRIDVLVNNASEPYPISDIAQVDPEALRRAFKTNIYSQIYMCRAAWPHLKRGSSIINASSLPTTAAGGDALLLDAATTAGAVTSFSRALHMNAVGSSIRVNAVTPGPVLTPVGAAPAAAAAAGSSSKQEPPAAAAEAAAVSAGPCYVFLAGPDSYISGQVLHTAGGGGVATGARAMSVGA</sequence>
<dbReference type="Gene3D" id="3.40.50.720">
    <property type="entry name" value="NAD(P)-binding Rossmann-like Domain"/>
    <property type="match status" value="1"/>
</dbReference>
<dbReference type="GO" id="GO:0016614">
    <property type="term" value="F:oxidoreductase activity, acting on CH-OH group of donors"/>
    <property type="evidence" value="ECO:0007669"/>
    <property type="project" value="UniProtKB-ARBA"/>
</dbReference>
<name>A0A835SL50_CHLIN</name>
<evidence type="ECO:0000256" key="1">
    <source>
        <dbReference type="ARBA" id="ARBA00006484"/>
    </source>
</evidence>
<reference evidence="3" key="1">
    <citation type="journal article" date="2020" name="bioRxiv">
        <title>Comparative genomics of Chlamydomonas.</title>
        <authorList>
            <person name="Craig R.J."/>
            <person name="Hasan A.R."/>
            <person name="Ness R.W."/>
            <person name="Keightley P.D."/>
        </authorList>
    </citation>
    <scope>NUCLEOTIDE SEQUENCE</scope>
    <source>
        <strain evidence="3">SAG 7.73</strain>
    </source>
</reference>
<dbReference type="PANTHER" id="PTHR48107">
    <property type="entry name" value="NADPH-DEPENDENT ALDEHYDE REDUCTASE-LIKE PROTEIN, CHLOROPLASTIC-RELATED"/>
    <property type="match status" value="1"/>
</dbReference>
<evidence type="ECO:0000313" key="4">
    <source>
        <dbReference type="Proteomes" id="UP000650467"/>
    </source>
</evidence>
<accession>A0A835SL50</accession>
<proteinExistence type="inferred from homology"/>
<dbReference type="AlphaFoldDB" id="A0A835SL50"/>
<evidence type="ECO:0000256" key="2">
    <source>
        <dbReference type="ARBA" id="ARBA00023002"/>
    </source>
</evidence>
<dbReference type="OrthoDB" id="47007at2759"/>
<comment type="similarity">
    <text evidence="1">Belongs to the short-chain dehydrogenases/reductases (SDR) family.</text>
</comment>
<gene>
    <name evidence="3" type="ORF">HXX76_016076</name>
</gene>
<dbReference type="InterPro" id="IPR002347">
    <property type="entry name" value="SDR_fam"/>
</dbReference>
<dbReference type="PRINTS" id="PR00081">
    <property type="entry name" value="GDHRDH"/>
</dbReference>
<protein>
    <submittedName>
        <fullName evidence="3">Uncharacterized protein</fullName>
    </submittedName>
</protein>
<organism evidence="3 4">
    <name type="scientific">Chlamydomonas incerta</name>
    <dbReference type="NCBI Taxonomy" id="51695"/>
    <lineage>
        <taxon>Eukaryota</taxon>
        <taxon>Viridiplantae</taxon>
        <taxon>Chlorophyta</taxon>
        <taxon>core chlorophytes</taxon>
        <taxon>Chlorophyceae</taxon>
        <taxon>CS clade</taxon>
        <taxon>Chlamydomonadales</taxon>
        <taxon>Chlamydomonadaceae</taxon>
        <taxon>Chlamydomonas</taxon>
    </lineage>
</organism>
<dbReference type="PANTHER" id="PTHR48107:SF16">
    <property type="entry name" value="NADPH-DEPENDENT ALDEHYDE REDUCTASE 1, CHLOROPLASTIC"/>
    <property type="match status" value="1"/>
</dbReference>
<keyword evidence="2" id="KW-0560">Oxidoreductase</keyword>
<dbReference type="Proteomes" id="UP000650467">
    <property type="component" value="Unassembled WGS sequence"/>
</dbReference>
<dbReference type="Pfam" id="PF13561">
    <property type="entry name" value="adh_short_C2"/>
    <property type="match status" value="1"/>
</dbReference>
<dbReference type="EMBL" id="JAEHOC010000110">
    <property type="protein sequence ID" value="KAG2422390.1"/>
    <property type="molecule type" value="Genomic_DNA"/>
</dbReference>
<evidence type="ECO:0000313" key="3">
    <source>
        <dbReference type="EMBL" id="KAG2422390.1"/>
    </source>
</evidence>